<comment type="caution">
    <text evidence="1">The sequence shown here is derived from an EMBL/GenBank/DDBJ whole genome shotgun (WGS) entry which is preliminary data.</text>
</comment>
<evidence type="ECO:0000313" key="1">
    <source>
        <dbReference type="EMBL" id="MCI98344.1"/>
    </source>
</evidence>
<evidence type="ECO:0000313" key="2">
    <source>
        <dbReference type="Proteomes" id="UP000265520"/>
    </source>
</evidence>
<dbReference type="Proteomes" id="UP000265520">
    <property type="component" value="Unassembled WGS sequence"/>
</dbReference>
<proteinExistence type="predicted"/>
<sequence length="51" mass="5976">MLMSAGIQELQQYVTVVRSRVIMPEIVVLQKRRRLGMKYKELDPLQKDVST</sequence>
<feature type="non-terminal residue" evidence="1">
    <location>
        <position position="51"/>
    </location>
</feature>
<name>A0A392WCI8_9FABA</name>
<dbReference type="AlphaFoldDB" id="A0A392WCI8"/>
<keyword evidence="2" id="KW-1185">Reference proteome</keyword>
<dbReference type="EMBL" id="LXQA011470803">
    <property type="protein sequence ID" value="MCI98344.1"/>
    <property type="molecule type" value="Genomic_DNA"/>
</dbReference>
<protein>
    <submittedName>
        <fullName evidence="1">Uncharacterized protein</fullName>
    </submittedName>
</protein>
<accession>A0A392WCI8</accession>
<organism evidence="1 2">
    <name type="scientific">Trifolium medium</name>
    <dbReference type="NCBI Taxonomy" id="97028"/>
    <lineage>
        <taxon>Eukaryota</taxon>
        <taxon>Viridiplantae</taxon>
        <taxon>Streptophyta</taxon>
        <taxon>Embryophyta</taxon>
        <taxon>Tracheophyta</taxon>
        <taxon>Spermatophyta</taxon>
        <taxon>Magnoliopsida</taxon>
        <taxon>eudicotyledons</taxon>
        <taxon>Gunneridae</taxon>
        <taxon>Pentapetalae</taxon>
        <taxon>rosids</taxon>
        <taxon>fabids</taxon>
        <taxon>Fabales</taxon>
        <taxon>Fabaceae</taxon>
        <taxon>Papilionoideae</taxon>
        <taxon>50 kb inversion clade</taxon>
        <taxon>NPAAA clade</taxon>
        <taxon>Hologalegina</taxon>
        <taxon>IRL clade</taxon>
        <taxon>Trifolieae</taxon>
        <taxon>Trifolium</taxon>
    </lineage>
</organism>
<reference evidence="1 2" key="1">
    <citation type="journal article" date="2018" name="Front. Plant Sci.">
        <title>Red Clover (Trifolium pratense) and Zigzag Clover (T. medium) - A Picture of Genomic Similarities and Differences.</title>
        <authorList>
            <person name="Dluhosova J."/>
            <person name="Istvanek J."/>
            <person name="Nedelnik J."/>
            <person name="Repkova J."/>
        </authorList>
    </citation>
    <scope>NUCLEOTIDE SEQUENCE [LARGE SCALE GENOMIC DNA]</scope>
    <source>
        <strain evidence="2">cv. 10/8</strain>
        <tissue evidence="1">Leaf</tissue>
    </source>
</reference>